<dbReference type="AlphaFoldDB" id="A0A2R8C5J8"/>
<dbReference type="GO" id="GO:0006979">
    <property type="term" value="P:response to oxidative stress"/>
    <property type="evidence" value="ECO:0007669"/>
    <property type="project" value="InterPro"/>
</dbReference>
<dbReference type="SUPFAM" id="SSF48113">
    <property type="entry name" value="Heme-dependent peroxidases"/>
    <property type="match status" value="1"/>
</dbReference>
<organism evidence="1 2">
    <name type="scientific">Falsiruegeria mediterranea M17</name>
    <dbReference type="NCBI Taxonomy" id="1200281"/>
    <lineage>
        <taxon>Bacteria</taxon>
        <taxon>Pseudomonadati</taxon>
        <taxon>Pseudomonadota</taxon>
        <taxon>Alphaproteobacteria</taxon>
        <taxon>Rhodobacterales</taxon>
        <taxon>Roseobacteraceae</taxon>
        <taxon>Falsiruegeria</taxon>
    </lineage>
</organism>
<proteinExistence type="predicted"/>
<dbReference type="GO" id="GO:0004601">
    <property type="term" value="F:peroxidase activity"/>
    <property type="evidence" value="ECO:0007669"/>
    <property type="project" value="InterPro"/>
</dbReference>
<name>A0A2R8C5J8_9RHOB</name>
<dbReference type="GO" id="GO:0020037">
    <property type="term" value="F:heme binding"/>
    <property type="evidence" value="ECO:0007669"/>
    <property type="project" value="InterPro"/>
</dbReference>
<reference evidence="2" key="1">
    <citation type="submission" date="2018-03" db="EMBL/GenBank/DDBJ databases">
        <authorList>
            <person name="Rodrigo-Torres L."/>
            <person name="Arahal R. D."/>
            <person name="Lucena T."/>
        </authorList>
    </citation>
    <scope>NUCLEOTIDE SEQUENCE [LARGE SCALE GENOMIC DNA]</scope>
    <source>
        <strain evidence="2">CECT 7615</strain>
    </source>
</reference>
<evidence type="ECO:0000313" key="2">
    <source>
        <dbReference type="Proteomes" id="UP000244898"/>
    </source>
</evidence>
<gene>
    <name evidence="1" type="ORF">TRM7615_01225</name>
</gene>
<protein>
    <submittedName>
        <fullName evidence="1">Uncharacterized protein</fullName>
    </submittedName>
</protein>
<sequence>MVNLASLHGAGYRLVLREPRENGDRNLEADFFGPDGIANDVDAPLLLDLVETGAGNHLRINENVAEQIGRMILEMSPPDERNRSVREVLRTSPVRTYERAMAAAPPVDPETLERLGRLGEALLVSYGFAPPPPVPTLMKDMPSAYTYLGQFLAHEMTLWDPADASGPPQTVDLIDSAIDLKTIFKRPLGFPRNLPTHVQEEEGLPLNQTIVDSGPGFPGSGLDDLPRMDSGRALILDPRNDQNLTLSQTQVAITRFAQAAISILKPLVLTGEEVRRIVLRHFQSVVLQDYLVRLVDPKTYDDVMVNGRVWVAPSAGGGMPDPFYVSPEFSGAIFRFGHAMRRDNYSPWNTVNPNKTVMSALASDLLDFSFDGGDLTNGQLLQTWTTDWRHMLGTEGVTSIKATSIGTAWKDALFCLPGYLFQPSVHDKPCNGAQSGRLNLARRTLISGGLMGLPSGQVLAGDVQTALVNAGSPCQIPILSAAELDIPDNPAATAIMQEGPVGSRFVDHTPLWIYTLLEAAVKSDGDRLGPLGGRIVAETLSAAIEASGSGMIVNGVLQPFTPDPAFGGKSTDKFVYSDLVRLAFSGNP</sequence>
<accession>A0A2R8C5J8</accession>
<dbReference type="OrthoDB" id="105077at2"/>
<dbReference type="InterPro" id="IPR037120">
    <property type="entry name" value="Haem_peroxidase_sf_animal"/>
</dbReference>
<dbReference type="RefSeq" id="WP_108786023.1">
    <property type="nucleotide sequence ID" value="NZ_ONZG01000003.1"/>
</dbReference>
<keyword evidence="2" id="KW-1185">Reference proteome</keyword>
<evidence type="ECO:0000313" key="1">
    <source>
        <dbReference type="EMBL" id="SPJ27734.1"/>
    </source>
</evidence>
<dbReference type="InterPro" id="IPR010255">
    <property type="entry name" value="Haem_peroxidase_sf"/>
</dbReference>
<dbReference type="Proteomes" id="UP000244898">
    <property type="component" value="Unassembled WGS sequence"/>
</dbReference>
<dbReference type="Gene3D" id="1.10.640.10">
    <property type="entry name" value="Haem peroxidase domain superfamily, animal type"/>
    <property type="match status" value="1"/>
</dbReference>
<dbReference type="EMBL" id="ONZG01000003">
    <property type="protein sequence ID" value="SPJ27734.1"/>
    <property type="molecule type" value="Genomic_DNA"/>
</dbReference>